<evidence type="ECO:0008006" key="4">
    <source>
        <dbReference type="Google" id="ProtNLM"/>
    </source>
</evidence>
<proteinExistence type="predicted"/>
<dbReference type="EMBL" id="JBHSGF010000004">
    <property type="protein sequence ID" value="MFC4555096.1"/>
    <property type="molecule type" value="Genomic_DNA"/>
</dbReference>
<comment type="caution">
    <text evidence="2">The sequence shown here is derived from an EMBL/GenBank/DDBJ whole genome shotgun (WGS) entry which is preliminary data.</text>
</comment>
<organism evidence="2 3">
    <name type="scientific">Georgenia faecalis</name>
    <dbReference type="NCBI Taxonomy" id="2483799"/>
    <lineage>
        <taxon>Bacteria</taxon>
        <taxon>Bacillati</taxon>
        <taxon>Actinomycetota</taxon>
        <taxon>Actinomycetes</taxon>
        <taxon>Micrococcales</taxon>
        <taxon>Bogoriellaceae</taxon>
        <taxon>Georgenia</taxon>
    </lineage>
</organism>
<reference evidence="3" key="1">
    <citation type="journal article" date="2019" name="Int. J. Syst. Evol. Microbiol.">
        <title>The Global Catalogue of Microorganisms (GCM) 10K type strain sequencing project: providing services to taxonomists for standard genome sequencing and annotation.</title>
        <authorList>
            <consortium name="The Broad Institute Genomics Platform"/>
            <consortium name="The Broad Institute Genome Sequencing Center for Infectious Disease"/>
            <person name="Wu L."/>
            <person name="Ma J."/>
        </authorList>
    </citation>
    <scope>NUCLEOTIDE SEQUENCE [LARGE SCALE GENOMIC DNA]</scope>
    <source>
        <strain evidence="3">JCM 3369</strain>
    </source>
</reference>
<keyword evidence="3" id="KW-1185">Reference proteome</keyword>
<gene>
    <name evidence="2" type="ORF">ACFO3F_07530</name>
</gene>
<evidence type="ECO:0000313" key="2">
    <source>
        <dbReference type="EMBL" id="MFC4555096.1"/>
    </source>
</evidence>
<evidence type="ECO:0000256" key="1">
    <source>
        <dbReference type="SAM" id="MobiDB-lite"/>
    </source>
</evidence>
<accession>A0ABV9D9P0</accession>
<feature type="compositionally biased region" description="Pro residues" evidence="1">
    <location>
        <begin position="225"/>
        <end position="237"/>
    </location>
</feature>
<feature type="compositionally biased region" description="Basic and acidic residues" evidence="1">
    <location>
        <begin position="271"/>
        <end position="280"/>
    </location>
</feature>
<evidence type="ECO:0000313" key="3">
    <source>
        <dbReference type="Proteomes" id="UP001595955"/>
    </source>
</evidence>
<dbReference type="RefSeq" id="WP_164471404.1">
    <property type="nucleotide sequence ID" value="NZ_CP033325.1"/>
</dbReference>
<feature type="region of interest" description="Disordered" evidence="1">
    <location>
        <begin position="224"/>
        <end position="280"/>
    </location>
</feature>
<sequence>MRITVDDVQVLGRREPMLEIDHLEVSTGECVLVAGDPWQGHTALALVATGRLAPFTGTVVLVEDDGTTSTEPARLREVSAVVDLPGITEPDDPVPVGTVVAEGLAFAHRPASHRAATEWLGRRAMRPQESERMDAVHGAVRTELLASLATERPDVRFLVLTLPDRHGGAPASWWSLAQELASRGYGVLVQCTPSAARDLGASVPVPEGEGSRRAAPVEAIRLTPPTAPAPATAPAPPARAESEVELTDPTRLFDGAHAAPAPRGRRRRRRATDSPKEADR</sequence>
<dbReference type="Proteomes" id="UP001595955">
    <property type="component" value="Unassembled WGS sequence"/>
</dbReference>
<protein>
    <recommendedName>
        <fullName evidence="4">ABC transporter ATP-binding protein</fullName>
    </recommendedName>
</protein>
<name>A0ABV9D9P0_9MICO</name>